<dbReference type="PANTHER" id="PTHR37299">
    <property type="entry name" value="TRANSCRIPTIONAL REGULATOR-RELATED"/>
    <property type="match status" value="1"/>
</dbReference>
<dbReference type="InterPro" id="IPR046947">
    <property type="entry name" value="LytR-like"/>
</dbReference>
<dbReference type="Gene3D" id="2.40.50.1020">
    <property type="entry name" value="LytTr DNA-binding domain"/>
    <property type="match status" value="1"/>
</dbReference>
<feature type="modified residue" description="4-aspartylphosphate" evidence="1">
    <location>
        <position position="55"/>
    </location>
</feature>
<dbReference type="AlphaFoldDB" id="A0A7K1SQN8"/>
<dbReference type="SUPFAM" id="SSF52172">
    <property type="entry name" value="CheY-like"/>
    <property type="match status" value="1"/>
</dbReference>
<dbReference type="PANTHER" id="PTHR37299:SF1">
    <property type="entry name" value="STAGE 0 SPORULATION PROTEIN A HOMOLOG"/>
    <property type="match status" value="1"/>
</dbReference>
<evidence type="ECO:0000313" key="5">
    <source>
        <dbReference type="Proteomes" id="UP000436006"/>
    </source>
</evidence>
<dbReference type="Pfam" id="PF04397">
    <property type="entry name" value="LytTR"/>
    <property type="match status" value="1"/>
</dbReference>
<dbReference type="EMBL" id="WPIN01000031">
    <property type="protein sequence ID" value="MVM36111.1"/>
    <property type="molecule type" value="Genomic_DNA"/>
</dbReference>
<accession>A0A7K1SQN8</accession>
<dbReference type="RefSeq" id="WP_157590911.1">
    <property type="nucleotide sequence ID" value="NZ_WPIN01000031.1"/>
</dbReference>
<keyword evidence="5" id="KW-1185">Reference proteome</keyword>
<evidence type="ECO:0000259" key="3">
    <source>
        <dbReference type="PROSITE" id="PS50930"/>
    </source>
</evidence>
<dbReference type="PROSITE" id="PS50930">
    <property type="entry name" value="HTH_LYTTR"/>
    <property type="match status" value="1"/>
</dbReference>
<feature type="domain" description="HTH LytTR-type" evidence="3">
    <location>
        <begin position="183"/>
        <end position="290"/>
    </location>
</feature>
<proteinExistence type="predicted"/>
<dbReference type="GO" id="GO:0003677">
    <property type="term" value="F:DNA binding"/>
    <property type="evidence" value="ECO:0007669"/>
    <property type="project" value="InterPro"/>
</dbReference>
<protein>
    <submittedName>
        <fullName evidence="4">Response regulator</fullName>
    </submittedName>
</protein>
<evidence type="ECO:0000313" key="4">
    <source>
        <dbReference type="EMBL" id="MVM36111.1"/>
    </source>
</evidence>
<dbReference type="InterPro" id="IPR007492">
    <property type="entry name" value="LytTR_DNA-bd_dom"/>
</dbReference>
<dbReference type="PROSITE" id="PS50110">
    <property type="entry name" value="RESPONSE_REGULATORY"/>
    <property type="match status" value="1"/>
</dbReference>
<name>A0A7K1SQN8_9BACT</name>
<comment type="caution">
    <text evidence="4">The sequence shown here is derived from an EMBL/GenBank/DDBJ whole genome shotgun (WGS) entry which is preliminary data.</text>
</comment>
<dbReference type="InterPro" id="IPR011006">
    <property type="entry name" value="CheY-like_superfamily"/>
</dbReference>
<sequence>MTILIIEDEEPTARKLQRLLVDIEPTAQVVGTMVSVEESVNWLQTNPQPDLIFMDIELADGQSFDIFNQVLVKSPVIFTTAYDEYAIKAFRVNSIDYLLKPIKEDDLRQALTKLQGLKEVLMRGAGSAVQGEGVQGAGSLGHGVYTLEASLANLLLHLQTSHQISPLPPAPSPLLPATFKDRFLIKQGQRLFSVSVEEVAYFFTRNKMSFLKTRDDHEWLIDYTLDELAQMLEPSRFFRLNRQVITELRAVDKVHLYFNGKLKINLQPAFEEEVVVSREKAGDLKRWLGE</sequence>
<dbReference type="SMART" id="SM00448">
    <property type="entry name" value="REC"/>
    <property type="match status" value="1"/>
</dbReference>
<dbReference type="SMART" id="SM00850">
    <property type="entry name" value="LytTR"/>
    <property type="match status" value="1"/>
</dbReference>
<dbReference type="Proteomes" id="UP000436006">
    <property type="component" value="Unassembled WGS sequence"/>
</dbReference>
<dbReference type="GO" id="GO:0000156">
    <property type="term" value="F:phosphorelay response regulator activity"/>
    <property type="evidence" value="ECO:0007669"/>
    <property type="project" value="InterPro"/>
</dbReference>
<reference evidence="4 5" key="1">
    <citation type="submission" date="2019-12" db="EMBL/GenBank/DDBJ databases">
        <title>Spirosoma sp. HMF4905 genome sequencing and assembly.</title>
        <authorList>
            <person name="Kang H."/>
            <person name="Cha I."/>
            <person name="Kim H."/>
            <person name="Joh K."/>
        </authorList>
    </citation>
    <scope>NUCLEOTIDE SEQUENCE [LARGE SCALE GENOMIC DNA]</scope>
    <source>
        <strain evidence="4 5">HMF4905</strain>
    </source>
</reference>
<keyword evidence="1" id="KW-0597">Phosphoprotein</keyword>
<feature type="domain" description="Response regulatory" evidence="2">
    <location>
        <begin position="2"/>
        <end position="115"/>
    </location>
</feature>
<dbReference type="Gene3D" id="3.40.50.2300">
    <property type="match status" value="1"/>
</dbReference>
<gene>
    <name evidence="4" type="ORF">GO755_39220</name>
</gene>
<evidence type="ECO:0000259" key="2">
    <source>
        <dbReference type="PROSITE" id="PS50110"/>
    </source>
</evidence>
<evidence type="ECO:0000256" key="1">
    <source>
        <dbReference type="PROSITE-ProRule" id="PRU00169"/>
    </source>
</evidence>
<dbReference type="FunFam" id="3.40.50.2300:FF:000361">
    <property type="entry name" value="Two-component system response regulator"/>
    <property type="match status" value="1"/>
</dbReference>
<dbReference type="InterPro" id="IPR001789">
    <property type="entry name" value="Sig_transdc_resp-reg_receiver"/>
</dbReference>
<dbReference type="Pfam" id="PF00072">
    <property type="entry name" value="Response_reg"/>
    <property type="match status" value="1"/>
</dbReference>
<organism evidence="4 5">
    <name type="scientific">Spirosoma arboris</name>
    <dbReference type="NCBI Taxonomy" id="2682092"/>
    <lineage>
        <taxon>Bacteria</taxon>
        <taxon>Pseudomonadati</taxon>
        <taxon>Bacteroidota</taxon>
        <taxon>Cytophagia</taxon>
        <taxon>Cytophagales</taxon>
        <taxon>Cytophagaceae</taxon>
        <taxon>Spirosoma</taxon>
    </lineage>
</organism>